<dbReference type="EMBL" id="JAODUO010000499">
    <property type="protein sequence ID" value="KAK2179302.1"/>
    <property type="molecule type" value="Genomic_DNA"/>
</dbReference>
<protein>
    <submittedName>
        <fullName evidence="2">Uncharacterized protein</fullName>
    </submittedName>
</protein>
<evidence type="ECO:0000256" key="1">
    <source>
        <dbReference type="SAM" id="MobiDB-lite"/>
    </source>
</evidence>
<feature type="compositionally biased region" description="Low complexity" evidence="1">
    <location>
        <begin position="87"/>
        <end position="102"/>
    </location>
</feature>
<evidence type="ECO:0000313" key="3">
    <source>
        <dbReference type="Proteomes" id="UP001209878"/>
    </source>
</evidence>
<feature type="compositionally biased region" description="Acidic residues" evidence="1">
    <location>
        <begin position="129"/>
        <end position="144"/>
    </location>
</feature>
<comment type="caution">
    <text evidence="2">The sequence shown here is derived from an EMBL/GenBank/DDBJ whole genome shotgun (WGS) entry which is preliminary data.</text>
</comment>
<feature type="region of interest" description="Disordered" evidence="1">
    <location>
        <begin position="1"/>
        <end position="250"/>
    </location>
</feature>
<dbReference type="AlphaFoldDB" id="A0AAD9NQR2"/>
<feature type="compositionally biased region" description="Basic and acidic residues" evidence="1">
    <location>
        <begin position="210"/>
        <end position="224"/>
    </location>
</feature>
<organism evidence="2 3">
    <name type="scientific">Ridgeia piscesae</name>
    <name type="common">Tubeworm</name>
    <dbReference type="NCBI Taxonomy" id="27915"/>
    <lineage>
        <taxon>Eukaryota</taxon>
        <taxon>Metazoa</taxon>
        <taxon>Spiralia</taxon>
        <taxon>Lophotrochozoa</taxon>
        <taxon>Annelida</taxon>
        <taxon>Polychaeta</taxon>
        <taxon>Sedentaria</taxon>
        <taxon>Canalipalpata</taxon>
        <taxon>Sabellida</taxon>
        <taxon>Siboglinidae</taxon>
        <taxon>Ridgeia</taxon>
    </lineage>
</organism>
<dbReference type="Proteomes" id="UP001209878">
    <property type="component" value="Unassembled WGS sequence"/>
</dbReference>
<reference evidence="2" key="1">
    <citation type="journal article" date="2023" name="Mol. Biol. Evol.">
        <title>Third-Generation Sequencing Reveals the Adaptive Role of the Epigenome in Three Deep-Sea Polychaetes.</title>
        <authorList>
            <person name="Perez M."/>
            <person name="Aroh O."/>
            <person name="Sun Y."/>
            <person name="Lan Y."/>
            <person name="Juniper S.K."/>
            <person name="Young C.R."/>
            <person name="Angers B."/>
            <person name="Qian P.Y."/>
        </authorList>
    </citation>
    <scope>NUCLEOTIDE SEQUENCE</scope>
    <source>
        <strain evidence="2">R07B-5</strain>
    </source>
</reference>
<feature type="compositionally biased region" description="Polar residues" evidence="1">
    <location>
        <begin position="150"/>
        <end position="160"/>
    </location>
</feature>
<accession>A0AAD9NQR2</accession>
<gene>
    <name evidence="2" type="ORF">NP493_497g02041</name>
</gene>
<name>A0AAD9NQR2_RIDPI</name>
<proteinExistence type="predicted"/>
<sequence>MLGNKGRLGRSTEKLSDSSKSSSEEKEDDIQKKAEEVTPVPVVTEEQELKEQEEQKEQQPELELEQKAETEQVEQPETWQEQHQDVEQPQQQEPALEQQSELIGQGEEVRQDEEENSEEKPVIQMNDIVIEDAGEQGEAVDDPATEAAPVQSTKSLQQGDSIAEGKDSCSELGNGDLVGNTDVVVSGNGEMPVNVMTSSNAECLSDEDSKESLRERLEQDKDIDTAEADSGVRSGEVVSEDVQRTETTVSSAVCADPPDLLGGLGSAAVSGGHRDLNGFSRCDENSDDMLQLDSKLDMRPNGSSSDHFEQVIDLGKIEGDKQLINLGLDLMTDGQTGPPSAPLIAFEENANKGLPGESRSLKAAYTWVLLLSVTRFLILTLPALRVTCCRTKIAQYCNHYWSLHVFKMNLSAP</sequence>
<evidence type="ECO:0000313" key="2">
    <source>
        <dbReference type="EMBL" id="KAK2179302.1"/>
    </source>
</evidence>
<keyword evidence="3" id="KW-1185">Reference proteome</keyword>
<feature type="compositionally biased region" description="Basic and acidic residues" evidence="1">
    <location>
        <begin position="47"/>
        <end position="70"/>
    </location>
</feature>